<evidence type="ECO:0000313" key="3">
    <source>
        <dbReference type="Proteomes" id="UP001223743"/>
    </source>
</evidence>
<feature type="domain" description="Glycoside-hydrolase family GH114 TIM-barrel" evidence="1">
    <location>
        <begin position="38"/>
        <end position="265"/>
    </location>
</feature>
<dbReference type="InterPro" id="IPR004352">
    <property type="entry name" value="GH114_TIM-barrel"/>
</dbReference>
<dbReference type="EMBL" id="JAUSWJ010000001">
    <property type="protein sequence ID" value="MDQ0518268.1"/>
    <property type="molecule type" value="Genomic_DNA"/>
</dbReference>
<dbReference type="RefSeq" id="WP_266283723.1">
    <property type="nucleotide sequence ID" value="NZ_JAPKNF010000003.1"/>
</dbReference>
<protein>
    <recommendedName>
        <fullName evidence="1">Glycoside-hydrolase family GH114 TIM-barrel domain-containing protein</fullName>
    </recommendedName>
</protein>
<dbReference type="Pfam" id="PF03537">
    <property type="entry name" value="Glyco_hydro_114"/>
    <property type="match status" value="1"/>
</dbReference>
<dbReference type="PANTHER" id="PTHR35273">
    <property type="entry name" value="ALPHA-1,4 POLYGALACTOSAMINIDASE, PUTATIVE (AFU_ORTHOLOGUE AFUA_3G07890)-RELATED"/>
    <property type="match status" value="1"/>
</dbReference>
<dbReference type="InterPro" id="IPR013785">
    <property type="entry name" value="Aldolase_TIM"/>
</dbReference>
<evidence type="ECO:0000259" key="1">
    <source>
        <dbReference type="Pfam" id="PF03537"/>
    </source>
</evidence>
<dbReference type="SUPFAM" id="SSF51445">
    <property type="entry name" value="(Trans)glycosidases"/>
    <property type="match status" value="1"/>
</dbReference>
<gene>
    <name evidence="2" type="ORF">QO015_003881</name>
</gene>
<name>A0ABU0MBG9_9HYPH</name>
<dbReference type="InterPro" id="IPR017853">
    <property type="entry name" value="GH"/>
</dbReference>
<accession>A0ABU0MBG9</accession>
<proteinExistence type="predicted"/>
<keyword evidence="3" id="KW-1185">Reference proteome</keyword>
<reference evidence="2 3" key="1">
    <citation type="submission" date="2023-07" db="EMBL/GenBank/DDBJ databases">
        <title>Genomic Encyclopedia of Type Strains, Phase IV (KMG-IV): sequencing the most valuable type-strain genomes for metagenomic binning, comparative biology and taxonomic classification.</title>
        <authorList>
            <person name="Goeker M."/>
        </authorList>
    </citation>
    <scope>NUCLEOTIDE SEQUENCE [LARGE SCALE GENOMIC DNA]</scope>
    <source>
        <strain evidence="2 3">B1-1</strain>
    </source>
</reference>
<comment type="caution">
    <text evidence="2">The sequence shown here is derived from an EMBL/GenBank/DDBJ whole genome shotgun (WGS) entry which is preliminary data.</text>
</comment>
<sequence length="271" mass="29865">MNAAGIVALLALLGAVLGVADGRAESGRPAWTPRPDQTWHLQLQGTVETRYDADVYDIDLVDTPQATIDALHRRGRFVVCYFSAGSSEDFRSDFGLLDPSVMGRPLDGWPGERWLDIRSPAVRRFMTEQRLDLAVAKDCDGVDPDNVDGHANGSGFPLTAEDQLAFNRFLASEAHRRHLKVGLKNDLDQVAALAGHFDFAVNEQCHAYGECAMLRPFAAAGKPIFNVEYRSDYRTDRQGARKAMCASARAMSMRSLVLPLALDDSFRFACD</sequence>
<dbReference type="Gene3D" id="3.20.20.70">
    <property type="entry name" value="Aldolase class I"/>
    <property type="match status" value="1"/>
</dbReference>
<dbReference type="PANTHER" id="PTHR35273:SF2">
    <property type="entry name" value="ALPHA-GALACTOSIDASE"/>
    <property type="match status" value="1"/>
</dbReference>
<dbReference type="Proteomes" id="UP001223743">
    <property type="component" value="Unassembled WGS sequence"/>
</dbReference>
<organism evidence="2 3">
    <name type="scientific">Kaistia geumhonensis</name>
    <dbReference type="NCBI Taxonomy" id="410839"/>
    <lineage>
        <taxon>Bacteria</taxon>
        <taxon>Pseudomonadati</taxon>
        <taxon>Pseudomonadota</taxon>
        <taxon>Alphaproteobacteria</taxon>
        <taxon>Hyphomicrobiales</taxon>
        <taxon>Kaistiaceae</taxon>
        <taxon>Kaistia</taxon>
    </lineage>
</organism>
<evidence type="ECO:0000313" key="2">
    <source>
        <dbReference type="EMBL" id="MDQ0518268.1"/>
    </source>
</evidence>